<evidence type="ECO:0000313" key="2">
    <source>
        <dbReference type="Proteomes" id="UP000322055"/>
    </source>
</evidence>
<protein>
    <submittedName>
        <fullName evidence="1">Putative structural protein</fullName>
    </submittedName>
</protein>
<name>A0A5B9NJL5_9CAUD</name>
<dbReference type="Proteomes" id="UP000322055">
    <property type="component" value="Segment"/>
</dbReference>
<dbReference type="InterPro" id="IPR025127">
    <property type="entry name" value="DUF4054"/>
</dbReference>
<evidence type="ECO:0000313" key="1">
    <source>
        <dbReference type="EMBL" id="QEG13809.1"/>
    </source>
</evidence>
<reference evidence="1 2" key="1">
    <citation type="submission" date="2019-06" db="EMBL/GenBank/DDBJ databases">
        <authorList>
            <person name="Handoko Y.A."/>
            <person name="Wardani A.K."/>
            <person name="Sutrisno A."/>
            <person name="Widjanarko S.B."/>
            <person name="Sharma R."/>
            <person name="Grose J.H."/>
        </authorList>
    </citation>
    <scope>NUCLEOTIDE SEQUENCE [LARGE SCALE GENOMIC DNA]</scope>
</reference>
<accession>A0A5B9NJL5</accession>
<gene>
    <name evidence="1" type="ORF">TROPICALSUN_19</name>
</gene>
<dbReference type="Pfam" id="PF13262">
    <property type="entry name" value="DUF4054"/>
    <property type="match status" value="1"/>
</dbReference>
<dbReference type="EMBL" id="MN013090">
    <property type="protein sequence ID" value="QEG13809.1"/>
    <property type="molecule type" value="Genomic_DNA"/>
</dbReference>
<proteinExistence type="predicted"/>
<sequence length="160" mass="17259">MPMSQYNDTLFRQQLPEFSDTTLYPPAKIEVFWNVGASFIDSRDSPCRALNGAALQYSLNLMAAHLMTISIQNSQAMTGGGAAGAQGVPDQGGFITSAHIDEITVSKLAPPVNNGWQFWLASTPYGQQIWALIGIVGVGGFYVGGLPEREGFRKVGGVFW</sequence>
<organism evidence="1 2">
    <name type="scientific">Erwinia phage vB_EamM_TropicalSun</name>
    <dbReference type="NCBI Taxonomy" id="2591372"/>
    <lineage>
        <taxon>Viruses</taxon>
        <taxon>Duplodnaviria</taxon>
        <taxon>Heunggongvirae</taxon>
        <taxon>Uroviricota</taxon>
        <taxon>Caudoviricetes</taxon>
        <taxon>Lindbergviridae</taxon>
        <taxon>Myosmarvirus</taxon>
        <taxon>Myosmarvirus myosmar</taxon>
    </lineage>
</organism>